<reference evidence="2" key="1">
    <citation type="submission" date="2018-11" db="EMBL/GenBank/DDBJ databases">
        <title>Complete genome sequence of Paenibacillus sp. ML311-T8.</title>
        <authorList>
            <person name="Nam Y.-D."/>
            <person name="Kang J."/>
            <person name="Chung W.-H."/>
            <person name="Park Y.S."/>
        </authorList>
    </citation>
    <scope>NUCLEOTIDE SEQUENCE [LARGE SCALE GENOMIC DNA]</scope>
    <source>
        <strain evidence="2">ML311-T8</strain>
    </source>
</reference>
<proteinExistence type="predicted"/>
<dbReference type="OrthoDB" id="2440830at2"/>
<evidence type="ECO:0000313" key="2">
    <source>
        <dbReference type="Proteomes" id="UP000426246"/>
    </source>
</evidence>
<dbReference type="EMBL" id="CP034235">
    <property type="protein sequence ID" value="QGQ97885.1"/>
    <property type="molecule type" value="Genomic_DNA"/>
</dbReference>
<protein>
    <submittedName>
        <fullName evidence="1">Uncharacterized protein</fullName>
    </submittedName>
</protein>
<dbReference type="Proteomes" id="UP000426246">
    <property type="component" value="Chromosome"/>
</dbReference>
<keyword evidence="2" id="KW-1185">Reference proteome</keyword>
<gene>
    <name evidence="1" type="ORF">EHS13_24855</name>
</gene>
<organism evidence="1 2">
    <name type="scientific">Paenibacillus psychroresistens</name>
    <dbReference type="NCBI Taxonomy" id="1778678"/>
    <lineage>
        <taxon>Bacteria</taxon>
        <taxon>Bacillati</taxon>
        <taxon>Bacillota</taxon>
        <taxon>Bacilli</taxon>
        <taxon>Bacillales</taxon>
        <taxon>Paenibacillaceae</taxon>
        <taxon>Paenibacillus</taxon>
    </lineage>
</organism>
<dbReference type="AlphaFoldDB" id="A0A6B8RQR6"/>
<name>A0A6B8RQR6_9BACL</name>
<accession>A0A6B8RQR6</accession>
<sequence length="64" mass="7264">MRTIWKKMKSNKKETMIFSSTMLLAVILFLCMALNIPIPSPTLYIGNLLEPIVKPIALWLKGDS</sequence>
<dbReference type="RefSeq" id="WP_155702986.1">
    <property type="nucleotide sequence ID" value="NZ_CP034235.1"/>
</dbReference>
<evidence type="ECO:0000313" key="1">
    <source>
        <dbReference type="EMBL" id="QGQ97885.1"/>
    </source>
</evidence>
<dbReference type="KEGG" id="ppsc:EHS13_24855"/>